<organism evidence="1 2">
    <name type="scientific">Armillaria ostoyae</name>
    <name type="common">Armillaria root rot fungus</name>
    <dbReference type="NCBI Taxonomy" id="47428"/>
    <lineage>
        <taxon>Eukaryota</taxon>
        <taxon>Fungi</taxon>
        <taxon>Dikarya</taxon>
        <taxon>Basidiomycota</taxon>
        <taxon>Agaricomycotina</taxon>
        <taxon>Agaricomycetes</taxon>
        <taxon>Agaricomycetidae</taxon>
        <taxon>Agaricales</taxon>
        <taxon>Marasmiineae</taxon>
        <taxon>Physalacriaceae</taxon>
        <taxon>Armillaria</taxon>
    </lineage>
</organism>
<proteinExistence type="predicted"/>
<evidence type="ECO:0000313" key="2">
    <source>
        <dbReference type="Proteomes" id="UP000219338"/>
    </source>
</evidence>
<evidence type="ECO:0000313" key="1">
    <source>
        <dbReference type="EMBL" id="SJL08177.1"/>
    </source>
</evidence>
<keyword evidence="2" id="KW-1185">Reference proteome</keyword>
<name>A0A284RHH7_ARMOS</name>
<dbReference type="Proteomes" id="UP000219338">
    <property type="component" value="Unassembled WGS sequence"/>
</dbReference>
<dbReference type="EMBL" id="FUEG01000009">
    <property type="protein sequence ID" value="SJL08177.1"/>
    <property type="molecule type" value="Genomic_DNA"/>
</dbReference>
<sequence length="113" mass="12248">MESSLLLTRAVNWVLSAGEIVINVKIKIKPISILTLLYDLRIHLLLPAVCVSATPNPKATVKSAIYYILHRLRTSRRTAALVTGDLANLVARAEAASIEDVGLIGDGDPYDII</sequence>
<protein>
    <submittedName>
        <fullName evidence="1">Uncharacterized protein</fullName>
    </submittedName>
</protein>
<reference evidence="2" key="1">
    <citation type="journal article" date="2017" name="Nat. Ecol. Evol.">
        <title>Genome expansion and lineage-specific genetic innovations in the forest pathogenic fungi Armillaria.</title>
        <authorList>
            <person name="Sipos G."/>
            <person name="Prasanna A.N."/>
            <person name="Walter M.C."/>
            <person name="O'Connor E."/>
            <person name="Balint B."/>
            <person name="Krizsan K."/>
            <person name="Kiss B."/>
            <person name="Hess J."/>
            <person name="Varga T."/>
            <person name="Slot J."/>
            <person name="Riley R."/>
            <person name="Boka B."/>
            <person name="Rigling D."/>
            <person name="Barry K."/>
            <person name="Lee J."/>
            <person name="Mihaltcheva S."/>
            <person name="LaButti K."/>
            <person name="Lipzen A."/>
            <person name="Waldron R."/>
            <person name="Moloney N.M."/>
            <person name="Sperisen C."/>
            <person name="Kredics L."/>
            <person name="Vagvoelgyi C."/>
            <person name="Patrignani A."/>
            <person name="Fitzpatrick D."/>
            <person name="Nagy I."/>
            <person name="Doyle S."/>
            <person name="Anderson J.B."/>
            <person name="Grigoriev I.V."/>
            <person name="Gueldener U."/>
            <person name="Muensterkoetter M."/>
            <person name="Nagy L.G."/>
        </authorList>
    </citation>
    <scope>NUCLEOTIDE SEQUENCE [LARGE SCALE GENOMIC DNA]</scope>
    <source>
        <strain evidence="2">C18/9</strain>
    </source>
</reference>
<accession>A0A284RHH7</accession>
<gene>
    <name evidence="1" type="ORF">ARMOST_11540</name>
</gene>
<dbReference type="AlphaFoldDB" id="A0A284RHH7"/>